<protein>
    <submittedName>
        <fullName evidence="3">Glycosyltransferase</fullName>
        <ecNumber evidence="3">2.4.-.-</ecNumber>
    </submittedName>
</protein>
<reference evidence="3" key="1">
    <citation type="submission" date="2023-03" db="EMBL/GenBank/DDBJ databases">
        <title>Edaphobacter sp.</title>
        <authorList>
            <person name="Huber K.J."/>
            <person name="Papendorf J."/>
            <person name="Pilke C."/>
            <person name="Bunk B."/>
            <person name="Sproeer C."/>
            <person name="Pester M."/>
        </authorList>
    </citation>
    <scope>NUCLEOTIDE SEQUENCE</scope>
    <source>
        <strain evidence="3">DSM 110680</strain>
    </source>
</reference>
<feature type="domain" description="Glycosyltransferase subfamily 4-like N-terminal" evidence="2">
    <location>
        <begin position="11"/>
        <end position="164"/>
    </location>
</feature>
<keyword evidence="3" id="KW-0808">Transferase</keyword>
<dbReference type="PANTHER" id="PTHR12526:SF630">
    <property type="entry name" value="GLYCOSYLTRANSFERASE"/>
    <property type="match status" value="1"/>
</dbReference>
<gene>
    <name evidence="3" type="ORF">P8935_21715</name>
</gene>
<dbReference type="Pfam" id="PF00534">
    <property type="entry name" value="Glycos_transf_1"/>
    <property type="match status" value="1"/>
</dbReference>
<dbReference type="PANTHER" id="PTHR12526">
    <property type="entry name" value="GLYCOSYLTRANSFERASE"/>
    <property type="match status" value="1"/>
</dbReference>
<dbReference type="Gene3D" id="3.40.50.2000">
    <property type="entry name" value="Glycogen Phosphorylase B"/>
    <property type="match status" value="2"/>
</dbReference>
<dbReference type="RefSeq" id="WP_348262402.1">
    <property type="nucleotide sequence ID" value="NZ_CP121196.1"/>
</dbReference>
<dbReference type="EC" id="2.4.-.-" evidence="3"/>
<dbReference type="InterPro" id="IPR001296">
    <property type="entry name" value="Glyco_trans_1"/>
</dbReference>
<dbReference type="InterPro" id="IPR028098">
    <property type="entry name" value="Glyco_trans_4-like_N"/>
</dbReference>
<accession>A0AAU7DIF7</accession>
<dbReference type="SUPFAM" id="SSF53756">
    <property type="entry name" value="UDP-Glycosyltransferase/glycogen phosphorylase"/>
    <property type="match status" value="1"/>
</dbReference>
<keyword evidence="3" id="KW-0328">Glycosyltransferase</keyword>
<dbReference type="AlphaFoldDB" id="A0AAU7DIF7"/>
<dbReference type="Pfam" id="PF13439">
    <property type="entry name" value="Glyco_transf_4"/>
    <property type="match status" value="1"/>
</dbReference>
<dbReference type="GO" id="GO:0016757">
    <property type="term" value="F:glycosyltransferase activity"/>
    <property type="evidence" value="ECO:0007669"/>
    <property type="project" value="UniProtKB-KW"/>
</dbReference>
<name>A0AAU7DIF7_9BACT</name>
<evidence type="ECO:0000313" key="3">
    <source>
        <dbReference type="EMBL" id="XBH17171.1"/>
    </source>
</evidence>
<sequence length="368" mass="40809">MVQVVPTLNCGGAERVCVEVARGLDRSRFEVTVLTLEPLADTRLERDLQNSGVKIHALDKRPGPDARMYPRSFRALGHYRPDILHTHLYVLPYIAPAEWLYKVPSLHTIHNLAEKDATGFVRVANSLAFRMGTIPVGISPRVAESVHRLYHSRRIPLIPNGIDVKPFRGAQDVRARWRSRNGYSQQDFLIASVGRLDPQKNYSQLISACAELRRGHRSVKLIIAGEGQCRNDLQKIIDEFALDDTVRLAGERSDVVDMLLASDLYISTSLWEGNPLSVMEAMAAGLAVIASSVGGIPDLIDDGINGILIPCLDHKILLRSVGEVINSADLRRRLGEAAREKAFDRMDVSGMICAYGKLYEELAVARSI</sequence>
<evidence type="ECO:0000259" key="1">
    <source>
        <dbReference type="Pfam" id="PF00534"/>
    </source>
</evidence>
<evidence type="ECO:0000259" key="2">
    <source>
        <dbReference type="Pfam" id="PF13439"/>
    </source>
</evidence>
<proteinExistence type="predicted"/>
<dbReference type="EMBL" id="CP121196">
    <property type="protein sequence ID" value="XBH17171.1"/>
    <property type="molecule type" value="Genomic_DNA"/>
</dbReference>
<organism evidence="3">
    <name type="scientific">Telmatobacter sp. DSM 110680</name>
    <dbReference type="NCBI Taxonomy" id="3036704"/>
    <lineage>
        <taxon>Bacteria</taxon>
        <taxon>Pseudomonadati</taxon>
        <taxon>Acidobacteriota</taxon>
        <taxon>Terriglobia</taxon>
        <taxon>Terriglobales</taxon>
        <taxon>Acidobacteriaceae</taxon>
        <taxon>Telmatobacter</taxon>
    </lineage>
</organism>
<feature type="domain" description="Glycosyl transferase family 1" evidence="1">
    <location>
        <begin position="175"/>
        <end position="340"/>
    </location>
</feature>